<evidence type="ECO:0000313" key="2">
    <source>
        <dbReference type="Proteomes" id="UP000190065"/>
    </source>
</evidence>
<dbReference type="Proteomes" id="UP000190065">
    <property type="component" value="Unassembled WGS sequence"/>
</dbReference>
<reference evidence="1 2" key="1">
    <citation type="submission" date="2017-02" db="EMBL/GenBank/DDBJ databases">
        <authorList>
            <person name="Peterson S.W."/>
        </authorList>
    </citation>
    <scope>NUCLEOTIDE SEQUENCE [LARGE SCALE GENOMIC DNA]</scope>
    <source>
        <strain evidence="1 2">ATCC 43324</strain>
    </source>
</reference>
<sequence>MGKKRLSEFKKKLREAYLQDPQGYDQWKACLYQEPDGFLQNCTRNFELLKSCIPKELSHCIEKGNFLKFIWYVIKWFRSNTYRQEFQNQILENIKQSMTLGQGQTFYMYHWMLNENGDTELSRLLSEKLNKQVFGEYAIPVTQIMFSNVVRVSIEQNITPKTNWKKELPNYHDTDIRNAIKGTLARIPSANHGRNIENYDLGELLIGNKQALLELIEDRVSHRKSDTELGCVLYALMKVDCISKSCKYTPFHRALQAEFPDANIGEADCPRDLFGILLRFGFKEINKRQRNKLEAAYNHYYNLFKQVNS</sequence>
<proteinExistence type="predicted"/>
<dbReference type="RefSeq" id="WP_025071163.1">
    <property type="nucleotide sequence ID" value="NZ_FUXK01000042.1"/>
</dbReference>
<dbReference type="AlphaFoldDB" id="A0A1T4RX42"/>
<protein>
    <submittedName>
        <fullName evidence="1">Uncharacterized protein</fullName>
    </submittedName>
</protein>
<dbReference type="EMBL" id="FUXK01000042">
    <property type="protein sequence ID" value="SKA20589.1"/>
    <property type="molecule type" value="Genomic_DNA"/>
</dbReference>
<gene>
    <name evidence="1" type="ORF">SAMN02745202_02477</name>
</gene>
<accession>A0A1T4RX42</accession>
<name>A0A1T4RX42_9BACT</name>
<dbReference type="Pfam" id="PF19509">
    <property type="entry name" value="DUF6043"/>
    <property type="match status" value="1"/>
</dbReference>
<dbReference type="InterPro" id="IPR046106">
    <property type="entry name" value="DUF6043"/>
</dbReference>
<organism evidence="1 2">
    <name type="scientific">Segatella oulorum</name>
    <dbReference type="NCBI Taxonomy" id="28136"/>
    <lineage>
        <taxon>Bacteria</taxon>
        <taxon>Pseudomonadati</taxon>
        <taxon>Bacteroidota</taxon>
        <taxon>Bacteroidia</taxon>
        <taxon>Bacteroidales</taxon>
        <taxon>Prevotellaceae</taxon>
        <taxon>Segatella</taxon>
    </lineage>
</organism>
<evidence type="ECO:0000313" key="1">
    <source>
        <dbReference type="EMBL" id="SKA20589.1"/>
    </source>
</evidence>
<dbReference type="STRING" id="28136.SAMN02745202_02477"/>